<dbReference type="InterPro" id="IPR004659">
    <property type="entry name" value="RNase_E/G"/>
</dbReference>
<dbReference type="PANTHER" id="PTHR30001">
    <property type="entry name" value="RIBONUCLEASE"/>
    <property type="match status" value="1"/>
</dbReference>
<dbReference type="EMBL" id="VBTY01000034">
    <property type="protein sequence ID" value="MDG3494130.1"/>
    <property type="molecule type" value="Genomic_DNA"/>
</dbReference>
<keyword evidence="4" id="KW-0460">Magnesium</keyword>
<reference evidence="8" key="1">
    <citation type="submission" date="2019-05" db="EMBL/GenBank/DDBJ databases">
        <title>Whole genome sequencing of Pseudanabaena catenata USMAC16.</title>
        <authorList>
            <person name="Khan Z."/>
            <person name="Omar W.M."/>
            <person name="Convey P."/>
            <person name="Merican F."/>
            <person name="Najimudin N."/>
        </authorList>
    </citation>
    <scope>NUCLEOTIDE SEQUENCE</scope>
    <source>
        <strain evidence="8">USMAC16</strain>
    </source>
</reference>
<protein>
    <submittedName>
        <fullName evidence="8">Rne/Rng family ribonuclease</fullName>
    </submittedName>
</protein>
<evidence type="ECO:0000313" key="8">
    <source>
        <dbReference type="EMBL" id="MDG3494130.1"/>
    </source>
</evidence>
<evidence type="ECO:0000256" key="6">
    <source>
        <dbReference type="SAM" id="MobiDB-lite"/>
    </source>
</evidence>
<comment type="cofactor">
    <cofactor evidence="1">
        <name>Mg(2+)</name>
        <dbReference type="ChEBI" id="CHEBI:18420"/>
    </cofactor>
</comment>
<dbReference type="GO" id="GO:0003723">
    <property type="term" value="F:RNA binding"/>
    <property type="evidence" value="ECO:0007669"/>
    <property type="project" value="UniProtKB-KW"/>
</dbReference>
<accession>A0A9X4RHK8</accession>
<dbReference type="NCBIfam" id="TIGR00757">
    <property type="entry name" value="RNaseEG"/>
    <property type="match status" value="1"/>
</dbReference>
<feature type="region of interest" description="Disordered" evidence="6">
    <location>
        <begin position="440"/>
        <end position="466"/>
    </location>
</feature>
<feature type="region of interest" description="Disordered" evidence="6">
    <location>
        <begin position="708"/>
        <end position="757"/>
    </location>
</feature>
<feature type="compositionally biased region" description="Basic residues" evidence="6">
    <location>
        <begin position="748"/>
        <end position="757"/>
    </location>
</feature>
<dbReference type="GO" id="GO:0016787">
    <property type="term" value="F:hydrolase activity"/>
    <property type="evidence" value="ECO:0007669"/>
    <property type="project" value="UniProtKB-KW"/>
</dbReference>
<dbReference type="Gene3D" id="2.40.50.140">
    <property type="entry name" value="Nucleic acid-binding proteins"/>
    <property type="match status" value="1"/>
</dbReference>
<name>A0A9X4RHK8_9CYAN</name>
<sequence length="757" mass="84225">MPKQIIIAEQYRIAAVFSEDQIEEIVVAAGTHQVGDVYLGVVENVLTSIDAAFVNIGDGDRNGFIHITDLGPLKMRRSSGSISDLVVPQQRVLVQVMKEPTGNKGPRLTGNISLPGRYVVLLPFGRGVNLSRRIRSEAERNRLRALAILVKPAGMGILVRTEADGMPEEQIIEDLDNLQRQWEGIQQDVATTRQPTLLDRERDFVQRVLRDLYSTEVNRIVTDTNDGLRRIKQHLLGWGDGKIPNGLMLDHHRERTPILEYFRVNAGIREALKPRVDLPSGGYIIIEPTEALTVIDVNSGSFTKSQTSRETVLWTNCEAAVEIARQIRLRNIAGVIVVDFIDMDTRRDQLQLLEHFNKALRSDKSRPQIAQLTELGLVELTRKRQGQSIYELFGRPCSTCGGLGHLMHLPGEAAGQPVDATSRTWESKQSNQLDFTSEYEDGDSELGGGLEPNLVNHPSYQERGNLRRRGKRAMLNKDLRESREAEKAPPVDVRSRFEPRVEIQAEPRFEPRVEPRIEPRIERDVAAERAVPTKISLPNIAANALPSKAIVEPSEELVEVTDVAPIPVPENLPERPNKREIRTKVVEPPEVIVVEMTEEEQDVYSLIGISPLVLVDREVKDPRNVIVTVALPGQAPKIANNMSNLRSNAESNARAGFDANPESNHTTEEETLSESFEVQATTELSDEIAIDPVVSPTKVNGSSSGVILRVNRAKPLDATDGDEGNDLKTEFSETSKEFVPIQSPEASRRKRSSAAQP</sequence>
<proteinExistence type="predicted"/>
<evidence type="ECO:0000256" key="1">
    <source>
        <dbReference type="ARBA" id="ARBA00001946"/>
    </source>
</evidence>
<dbReference type="InterPro" id="IPR012340">
    <property type="entry name" value="NA-bd_OB-fold"/>
</dbReference>
<dbReference type="Pfam" id="PF10150">
    <property type="entry name" value="RNase_E_G"/>
    <property type="match status" value="1"/>
</dbReference>
<feature type="compositionally biased region" description="Basic and acidic residues" evidence="6">
    <location>
        <begin position="725"/>
        <end position="736"/>
    </location>
</feature>
<dbReference type="PANTHER" id="PTHR30001:SF0">
    <property type="entry name" value="RIBONUCLEASE G"/>
    <property type="match status" value="1"/>
</dbReference>
<dbReference type="InterPro" id="IPR003029">
    <property type="entry name" value="S1_domain"/>
</dbReference>
<dbReference type="Proteomes" id="UP001152872">
    <property type="component" value="Unassembled WGS sequence"/>
</dbReference>
<keyword evidence="5" id="KW-0694">RNA-binding</keyword>
<evidence type="ECO:0000256" key="2">
    <source>
        <dbReference type="ARBA" id="ARBA00022723"/>
    </source>
</evidence>
<dbReference type="GO" id="GO:0004540">
    <property type="term" value="F:RNA nuclease activity"/>
    <property type="evidence" value="ECO:0007669"/>
    <property type="project" value="InterPro"/>
</dbReference>
<dbReference type="AlphaFoldDB" id="A0A9X4RHK8"/>
<keyword evidence="3" id="KW-0378">Hydrolase</keyword>
<evidence type="ECO:0000256" key="3">
    <source>
        <dbReference type="ARBA" id="ARBA00022801"/>
    </source>
</evidence>
<dbReference type="RefSeq" id="WP_009626194.1">
    <property type="nucleotide sequence ID" value="NZ_VBTY01000034.1"/>
</dbReference>
<keyword evidence="9" id="KW-1185">Reference proteome</keyword>
<dbReference type="CDD" id="cd04453">
    <property type="entry name" value="S1_RNase_E"/>
    <property type="match status" value="1"/>
</dbReference>
<organism evidence="8 9">
    <name type="scientific">Pseudanabaena catenata USMAC16</name>
    <dbReference type="NCBI Taxonomy" id="1855837"/>
    <lineage>
        <taxon>Bacteria</taxon>
        <taxon>Bacillati</taxon>
        <taxon>Cyanobacteriota</taxon>
        <taxon>Cyanophyceae</taxon>
        <taxon>Pseudanabaenales</taxon>
        <taxon>Pseudanabaenaceae</taxon>
        <taxon>Pseudanabaena</taxon>
    </lineage>
</organism>
<evidence type="ECO:0000313" key="9">
    <source>
        <dbReference type="Proteomes" id="UP001152872"/>
    </source>
</evidence>
<evidence type="ECO:0000256" key="4">
    <source>
        <dbReference type="ARBA" id="ARBA00022842"/>
    </source>
</evidence>
<dbReference type="GO" id="GO:0006364">
    <property type="term" value="P:rRNA processing"/>
    <property type="evidence" value="ECO:0007669"/>
    <property type="project" value="TreeGrafter"/>
</dbReference>
<feature type="region of interest" description="Disordered" evidence="6">
    <location>
        <begin position="654"/>
        <end position="673"/>
    </location>
</feature>
<dbReference type="GO" id="GO:0005737">
    <property type="term" value="C:cytoplasm"/>
    <property type="evidence" value="ECO:0007669"/>
    <property type="project" value="TreeGrafter"/>
</dbReference>
<evidence type="ECO:0000256" key="5">
    <source>
        <dbReference type="ARBA" id="ARBA00022884"/>
    </source>
</evidence>
<dbReference type="GO" id="GO:0046872">
    <property type="term" value="F:metal ion binding"/>
    <property type="evidence" value="ECO:0007669"/>
    <property type="project" value="UniProtKB-KW"/>
</dbReference>
<feature type="domain" description="S1 motif" evidence="7">
    <location>
        <begin position="35"/>
        <end position="117"/>
    </location>
</feature>
<gene>
    <name evidence="8" type="ORF">FEV09_06115</name>
</gene>
<evidence type="ECO:0000259" key="7">
    <source>
        <dbReference type="PROSITE" id="PS50126"/>
    </source>
</evidence>
<dbReference type="SMART" id="SM00316">
    <property type="entry name" value="S1"/>
    <property type="match status" value="1"/>
</dbReference>
<dbReference type="SUPFAM" id="SSF50249">
    <property type="entry name" value="Nucleic acid-binding proteins"/>
    <property type="match status" value="1"/>
</dbReference>
<keyword evidence="2" id="KW-0479">Metal-binding</keyword>
<comment type="caution">
    <text evidence="8">The sequence shown here is derived from an EMBL/GenBank/DDBJ whole genome shotgun (WGS) entry which is preliminary data.</text>
</comment>
<dbReference type="InterPro" id="IPR019307">
    <property type="entry name" value="RNA-bd_AU-1/RNase_E/G"/>
</dbReference>
<dbReference type="PROSITE" id="PS50126">
    <property type="entry name" value="S1"/>
    <property type="match status" value="1"/>
</dbReference>